<accession>A0A7W2FSY1</accession>
<dbReference type="Gene3D" id="3.30.700.10">
    <property type="entry name" value="Glycoprotein, Type 4 Pilin"/>
    <property type="match status" value="1"/>
</dbReference>
<dbReference type="InterPro" id="IPR045584">
    <property type="entry name" value="Pilin-like"/>
</dbReference>
<organism evidence="2 3">
    <name type="scientific">Vibrio marinisediminis</name>
    <dbReference type="NCBI Taxonomy" id="2758441"/>
    <lineage>
        <taxon>Bacteria</taxon>
        <taxon>Pseudomonadati</taxon>
        <taxon>Pseudomonadota</taxon>
        <taxon>Gammaproteobacteria</taxon>
        <taxon>Vibrionales</taxon>
        <taxon>Vibrionaceae</taxon>
        <taxon>Vibrio</taxon>
    </lineage>
</organism>
<keyword evidence="1" id="KW-0472">Membrane</keyword>
<dbReference type="InterPro" id="IPR031982">
    <property type="entry name" value="PilE-like"/>
</dbReference>
<dbReference type="Proteomes" id="UP000571701">
    <property type="component" value="Unassembled WGS sequence"/>
</dbReference>
<dbReference type="EMBL" id="JACFYF010000010">
    <property type="protein sequence ID" value="MBA5763610.1"/>
    <property type="molecule type" value="Genomic_DNA"/>
</dbReference>
<evidence type="ECO:0000256" key="1">
    <source>
        <dbReference type="SAM" id="Phobius"/>
    </source>
</evidence>
<dbReference type="Pfam" id="PF07963">
    <property type="entry name" value="N_methyl"/>
    <property type="match status" value="1"/>
</dbReference>
<dbReference type="InterPro" id="IPR012902">
    <property type="entry name" value="N_methyl_site"/>
</dbReference>
<name>A0A7W2FSY1_9VIBR</name>
<sequence>MALIIDCKVRKKHLKAMTLIELLIVVGIIALLASFAYPTYQTQLIQGNRAAALSDLARIQLYLENGYNGGYSDARDVIMSGGSCQLCDSNSSDYLITITADSQSYTISADPQMNQEQDACLSNHNDIITLDHSGHGRPEACWQ</sequence>
<dbReference type="NCBIfam" id="TIGR02532">
    <property type="entry name" value="IV_pilin_GFxxxE"/>
    <property type="match status" value="1"/>
</dbReference>
<reference evidence="2 3" key="1">
    <citation type="submission" date="2020-07" db="EMBL/GenBank/DDBJ databases">
        <title>Vibrio marinisediminis sp. nov., isolated from marine sediment.</title>
        <authorList>
            <person name="Ji X."/>
        </authorList>
    </citation>
    <scope>NUCLEOTIDE SEQUENCE [LARGE SCALE GENOMIC DNA]</scope>
    <source>
        <strain evidence="2 3">404</strain>
    </source>
</reference>
<comment type="caution">
    <text evidence="2">The sequence shown here is derived from an EMBL/GenBank/DDBJ whole genome shotgun (WGS) entry which is preliminary data.</text>
</comment>
<gene>
    <name evidence="2" type="ORF">H2O73_14700</name>
</gene>
<keyword evidence="1" id="KW-1133">Transmembrane helix</keyword>
<proteinExistence type="predicted"/>
<protein>
    <submittedName>
        <fullName evidence="2">Prepilin-type N-terminal cleavage/methylation domain-containing protein</fullName>
    </submittedName>
</protein>
<dbReference type="AlphaFoldDB" id="A0A7W2FSY1"/>
<dbReference type="RefSeq" id="WP_182109742.1">
    <property type="nucleotide sequence ID" value="NZ_JACFYF010000010.1"/>
</dbReference>
<evidence type="ECO:0000313" key="2">
    <source>
        <dbReference type="EMBL" id="MBA5763610.1"/>
    </source>
</evidence>
<dbReference type="Pfam" id="PF16732">
    <property type="entry name" value="ComP_DUS"/>
    <property type="match status" value="1"/>
</dbReference>
<keyword evidence="3" id="KW-1185">Reference proteome</keyword>
<dbReference type="GO" id="GO:0043683">
    <property type="term" value="P:type IV pilus assembly"/>
    <property type="evidence" value="ECO:0007669"/>
    <property type="project" value="InterPro"/>
</dbReference>
<keyword evidence="1" id="KW-0812">Transmembrane</keyword>
<feature type="transmembrane region" description="Helical" evidence="1">
    <location>
        <begin position="20"/>
        <end position="40"/>
    </location>
</feature>
<dbReference type="SUPFAM" id="SSF54523">
    <property type="entry name" value="Pili subunits"/>
    <property type="match status" value="1"/>
</dbReference>
<evidence type="ECO:0000313" key="3">
    <source>
        <dbReference type="Proteomes" id="UP000571701"/>
    </source>
</evidence>